<organism evidence="2 3">
    <name type="scientific">Brachionus plicatilis</name>
    <name type="common">Marine rotifer</name>
    <name type="synonym">Brachionus muelleri</name>
    <dbReference type="NCBI Taxonomy" id="10195"/>
    <lineage>
        <taxon>Eukaryota</taxon>
        <taxon>Metazoa</taxon>
        <taxon>Spiralia</taxon>
        <taxon>Gnathifera</taxon>
        <taxon>Rotifera</taxon>
        <taxon>Eurotatoria</taxon>
        <taxon>Monogononta</taxon>
        <taxon>Pseudotrocha</taxon>
        <taxon>Ploima</taxon>
        <taxon>Brachionidae</taxon>
        <taxon>Brachionus</taxon>
    </lineage>
</organism>
<feature type="transmembrane region" description="Helical" evidence="1">
    <location>
        <begin position="59"/>
        <end position="82"/>
    </location>
</feature>
<reference evidence="2 3" key="1">
    <citation type="journal article" date="2018" name="Sci. Rep.">
        <title>Genomic signatures of local adaptation to the degree of environmental predictability in rotifers.</title>
        <authorList>
            <person name="Franch-Gras L."/>
            <person name="Hahn C."/>
            <person name="Garcia-Roger E.M."/>
            <person name="Carmona M.J."/>
            <person name="Serra M."/>
            <person name="Gomez A."/>
        </authorList>
    </citation>
    <scope>NUCLEOTIDE SEQUENCE [LARGE SCALE GENOMIC DNA]</scope>
    <source>
        <strain evidence="2">HYR1</strain>
    </source>
</reference>
<keyword evidence="1" id="KW-0472">Membrane</keyword>
<evidence type="ECO:0000313" key="3">
    <source>
        <dbReference type="Proteomes" id="UP000276133"/>
    </source>
</evidence>
<sequence length="116" mass="13709">MYKFLDAEYEFELNFLKFVSLLPKIFVKQSYVLHLTRLCDRVSYLGLIKPELPFKLKKILLAIFLVNFLFYGNLISFVKLWLNPFIKPSLNIPILKHQFTLIILDTEEGDTHRSKG</sequence>
<dbReference type="AlphaFoldDB" id="A0A3M7SLY7"/>
<keyword evidence="1" id="KW-1133">Transmembrane helix</keyword>
<name>A0A3M7SLY7_BRAPC</name>
<proteinExistence type="predicted"/>
<accession>A0A3M7SLY7</accession>
<gene>
    <name evidence="2" type="ORF">BpHYR1_002260</name>
</gene>
<keyword evidence="3" id="KW-1185">Reference proteome</keyword>
<protein>
    <submittedName>
        <fullName evidence="2">Uncharacterized protein</fullName>
    </submittedName>
</protein>
<keyword evidence="1" id="KW-0812">Transmembrane</keyword>
<dbReference type="Proteomes" id="UP000276133">
    <property type="component" value="Unassembled WGS sequence"/>
</dbReference>
<evidence type="ECO:0000256" key="1">
    <source>
        <dbReference type="SAM" id="Phobius"/>
    </source>
</evidence>
<dbReference type="EMBL" id="REGN01001131">
    <property type="protein sequence ID" value="RNA36746.1"/>
    <property type="molecule type" value="Genomic_DNA"/>
</dbReference>
<evidence type="ECO:0000313" key="2">
    <source>
        <dbReference type="EMBL" id="RNA36746.1"/>
    </source>
</evidence>
<comment type="caution">
    <text evidence="2">The sequence shown here is derived from an EMBL/GenBank/DDBJ whole genome shotgun (WGS) entry which is preliminary data.</text>
</comment>